<keyword evidence="5 8" id="KW-0819">tRNA processing</keyword>
<dbReference type="InterPro" id="IPR020568">
    <property type="entry name" value="Ribosomal_Su5_D2-typ_SF"/>
</dbReference>
<comment type="function">
    <text evidence="8">Phosphorolytic 3'-5' exoribonuclease that plays an important role in tRNA 3'-end maturation. Removes nucleotide residues following the 3'-CCA terminus of tRNAs; can also add nucleotides to the ends of RNA molecules by using nucleoside diphosphates as substrates, but this may not be physiologically important. Probably plays a role in initiation of 16S rRNA degradation (leading to ribosome degradation) during starvation.</text>
</comment>
<dbReference type="HAMAP" id="MF_00564">
    <property type="entry name" value="RNase_PH"/>
    <property type="match status" value="1"/>
</dbReference>
<feature type="domain" description="Exoribonuclease phosphorolytic" evidence="10">
    <location>
        <begin position="157"/>
        <end position="223"/>
    </location>
</feature>
<keyword evidence="4 8" id="KW-0808">Transferase</keyword>
<evidence type="ECO:0000313" key="11">
    <source>
        <dbReference type="EMBL" id="MBB5336876.1"/>
    </source>
</evidence>
<dbReference type="NCBIfam" id="TIGR01966">
    <property type="entry name" value="RNasePH"/>
    <property type="match status" value="1"/>
</dbReference>
<dbReference type="RefSeq" id="WP_183862213.1">
    <property type="nucleotide sequence ID" value="NZ_JACHFH010000026.1"/>
</dbReference>
<evidence type="ECO:0000256" key="1">
    <source>
        <dbReference type="ARBA" id="ARBA00006678"/>
    </source>
</evidence>
<evidence type="ECO:0000256" key="4">
    <source>
        <dbReference type="ARBA" id="ARBA00022679"/>
    </source>
</evidence>
<evidence type="ECO:0000256" key="6">
    <source>
        <dbReference type="ARBA" id="ARBA00022695"/>
    </source>
</evidence>
<proteinExistence type="inferred from homology"/>
<comment type="caution">
    <text evidence="11">The sequence shown here is derived from an EMBL/GenBank/DDBJ whole genome shotgun (WGS) entry which is preliminary data.</text>
</comment>
<evidence type="ECO:0000313" key="12">
    <source>
        <dbReference type="Proteomes" id="UP000559117"/>
    </source>
</evidence>
<dbReference type="InterPro" id="IPR036345">
    <property type="entry name" value="ExoRNase_PH_dom2_sf"/>
</dbReference>
<dbReference type="GO" id="GO:0008033">
    <property type="term" value="P:tRNA processing"/>
    <property type="evidence" value="ECO:0007669"/>
    <property type="project" value="UniProtKB-UniRule"/>
</dbReference>
<dbReference type="Proteomes" id="UP000559117">
    <property type="component" value="Unassembled WGS sequence"/>
</dbReference>
<dbReference type="SUPFAM" id="SSF55666">
    <property type="entry name" value="Ribonuclease PH domain 2-like"/>
    <property type="match status" value="1"/>
</dbReference>
<dbReference type="Pfam" id="PF03725">
    <property type="entry name" value="RNase_PH_C"/>
    <property type="match status" value="1"/>
</dbReference>
<keyword evidence="12" id="KW-1185">Reference proteome</keyword>
<dbReference type="InterPro" id="IPR018336">
    <property type="entry name" value="RNase_PH_CS"/>
</dbReference>
<accession>A0A840UID8</accession>
<dbReference type="EMBL" id="JACHFH010000026">
    <property type="protein sequence ID" value="MBB5336876.1"/>
    <property type="molecule type" value="Genomic_DNA"/>
</dbReference>
<dbReference type="CDD" id="cd11362">
    <property type="entry name" value="RNase_PH_bact"/>
    <property type="match status" value="1"/>
</dbReference>
<organism evidence="11 12">
    <name type="scientific">Pectinatus brassicae</name>
    <dbReference type="NCBI Taxonomy" id="862415"/>
    <lineage>
        <taxon>Bacteria</taxon>
        <taxon>Bacillati</taxon>
        <taxon>Bacillota</taxon>
        <taxon>Negativicutes</taxon>
        <taxon>Selenomonadales</taxon>
        <taxon>Selenomonadaceae</taxon>
        <taxon>Pectinatus</taxon>
    </lineage>
</organism>
<name>A0A840UID8_9FIRM</name>
<evidence type="ECO:0000256" key="8">
    <source>
        <dbReference type="HAMAP-Rule" id="MF_00564"/>
    </source>
</evidence>
<keyword evidence="6 8" id="KW-0548">Nucleotidyltransferase</keyword>
<dbReference type="InterPro" id="IPR050080">
    <property type="entry name" value="RNase_PH"/>
</dbReference>
<evidence type="ECO:0000259" key="10">
    <source>
        <dbReference type="Pfam" id="PF03725"/>
    </source>
</evidence>
<feature type="domain" description="Exoribonuclease phosphorolytic" evidence="9">
    <location>
        <begin position="11"/>
        <end position="141"/>
    </location>
</feature>
<dbReference type="FunFam" id="3.30.230.70:FF:000003">
    <property type="entry name" value="Ribonuclease PH"/>
    <property type="match status" value="1"/>
</dbReference>
<dbReference type="GO" id="GO:0016075">
    <property type="term" value="P:rRNA catabolic process"/>
    <property type="evidence" value="ECO:0007669"/>
    <property type="project" value="UniProtKB-UniRule"/>
</dbReference>
<evidence type="ECO:0000256" key="2">
    <source>
        <dbReference type="ARBA" id="ARBA00022552"/>
    </source>
</evidence>
<dbReference type="InterPro" id="IPR015847">
    <property type="entry name" value="ExoRNase_PH_dom2"/>
</dbReference>
<evidence type="ECO:0000256" key="3">
    <source>
        <dbReference type="ARBA" id="ARBA00022555"/>
    </source>
</evidence>
<comment type="catalytic activity">
    <reaction evidence="8">
        <text>tRNA(n+1) + phosphate = tRNA(n) + a ribonucleoside 5'-diphosphate</text>
        <dbReference type="Rhea" id="RHEA:10628"/>
        <dbReference type="Rhea" id="RHEA-COMP:17343"/>
        <dbReference type="Rhea" id="RHEA-COMP:17344"/>
        <dbReference type="ChEBI" id="CHEBI:43474"/>
        <dbReference type="ChEBI" id="CHEBI:57930"/>
        <dbReference type="ChEBI" id="CHEBI:173114"/>
        <dbReference type="EC" id="2.7.7.56"/>
    </reaction>
</comment>
<dbReference type="InterPro" id="IPR001247">
    <property type="entry name" value="ExoRNase_PH_dom1"/>
</dbReference>
<dbReference type="SUPFAM" id="SSF54211">
    <property type="entry name" value="Ribosomal protein S5 domain 2-like"/>
    <property type="match status" value="1"/>
</dbReference>
<dbReference type="InterPro" id="IPR027408">
    <property type="entry name" value="PNPase/RNase_PH_dom_sf"/>
</dbReference>
<evidence type="ECO:0000259" key="9">
    <source>
        <dbReference type="Pfam" id="PF01138"/>
    </source>
</evidence>
<dbReference type="AlphaFoldDB" id="A0A840UID8"/>
<dbReference type="EC" id="2.7.7.56" evidence="8"/>
<evidence type="ECO:0000256" key="7">
    <source>
        <dbReference type="ARBA" id="ARBA00022884"/>
    </source>
</evidence>
<reference evidence="11 12" key="1">
    <citation type="submission" date="2020-08" db="EMBL/GenBank/DDBJ databases">
        <title>Genomic Encyclopedia of Type Strains, Phase IV (KMG-IV): sequencing the most valuable type-strain genomes for metagenomic binning, comparative biology and taxonomic classification.</title>
        <authorList>
            <person name="Goeker M."/>
        </authorList>
    </citation>
    <scope>NUCLEOTIDE SEQUENCE [LARGE SCALE GENOMIC DNA]</scope>
    <source>
        <strain evidence="11 12">DSM 24661</strain>
    </source>
</reference>
<gene>
    <name evidence="8" type="primary">rph</name>
    <name evidence="11" type="ORF">HNR32_002031</name>
</gene>
<dbReference type="Pfam" id="PF01138">
    <property type="entry name" value="RNase_PH"/>
    <property type="match status" value="1"/>
</dbReference>
<dbReference type="GO" id="GO:0009022">
    <property type="term" value="F:tRNA nucleotidyltransferase activity"/>
    <property type="evidence" value="ECO:0007669"/>
    <property type="project" value="UniProtKB-UniRule"/>
</dbReference>
<keyword evidence="7" id="KW-0694">RNA-binding</keyword>
<comment type="similarity">
    <text evidence="1 8">Belongs to the RNase PH family.</text>
</comment>
<dbReference type="PANTHER" id="PTHR11953:SF0">
    <property type="entry name" value="EXOSOME COMPLEX COMPONENT RRP41"/>
    <property type="match status" value="1"/>
</dbReference>
<dbReference type="GO" id="GO:0000049">
    <property type="term" value="F:tRNA binding"/>
    <property type="evidence" value="ECO:0007669"/>
    <property type="project" value="UniProtKB-UniRule"/>
</dbReference>
<protein>
    <recommendedName>
        <fullName evidence="8">Ribonuclease PH</fullName>
        <shortName evidence="8">RNase PH</shortName>
        <ecNumber evidence="8">2.7.7.56</ecNumber>
    </recommendedName>
    <alternativeName>
        <fullName evidence="8">tRNA nucleotidyltransferase</fullName>
    </alternativeName>
</protein>
<dbReference type="PROSITE" id="PS01277">
    <property type="entry name" value="RIBONUCLEASE_PH"/>
    <property type="match status" value="1"/>
</dbReference>
<evidence type="ECO:0000256" key="5">
    <source>
        <dbReference type="ARBA" id="ARBA00022694"/>
    </source>
</evidence>
<keyword evidence="3 8" id="KW-0820">tRNA-binding</keyword>
<feature type="binding site" evidence="8">
    <location>
        <position position="87"/>
    </location>
    <ligand>
        <name>phosphate</name>
        <dbReference type="ChEBI" id="CHEBI:43474"/>
        <note>substrate</note>
    </ligand>
</feature>
<comment type="subunit">
    <text evidence="8">Homohexameric ring arranged as a trimer of dimers.</text>
</comment>
<feature type="binding site" evidence="8">
    <location>
        <begin position="125"/>
        <end position="127"/>
    </location>
    <ligand>
        <name>phosphate</name>
        <dbReference type="ChEBI" id="CHEBI:43474"/>
        <note>substrate</note>
    </ligand>
</feature>
<dbReference type="GO" id="GO:0000175">
    <property type="term" value="F:3'-5'-RNA exonuclease activity"/>
    <property type="evidence" value="ECO:0007669"/>
    <property type="project" value="UniProtKB-UniRule"/>
</dbReference>
<dbReference type="Gene3D" id="3.30.230.70">
    <property type="entry name" value="GHMP Kinase, N-terminal domain"/>
    <property type="match status" value="1"/>
</dbReference>
<sequence>MARLDGRSNDELRKVNITRHYLKHPAGSVLVEFGDTKVICTATIQPKVPKFLRGTGSGWLAAEYSLLPGATETRVAREVTRGKVSGRTQEIQRLIGRSLRSVMDLKALGEKSIMIDCDVIQADGGTRTASITGAFIALVDALETIYDPQTVFPVKDFLAAISVGVSDKDEIILDLCYEEDSKAAVDMNVVMTGNGDFVEIQGTGEEHPFSHKQLTGLLATAESGIDELISYQKDILGNYLGWRIGREP</sequence>
<keyword evidence="2 8" id="KW-0698">rRNA processing</keyword>
<dbReference type="InterPro" id="IPR002381">
    <property type="entry name" value="RNase_PH_bac-type"/>
</dbReference>
<dbReference type="PANTHER" id="PTHR11953">
    <property type="entry name" value="EXOSOME COMPLEX COMPONENT"/>
    <property type="match status" value="1"/>
</dbReference>
<dbReference type="GO" id="GO:0031125">
    <property type="term" value="P:rRNA 3'-end processing"/>
    <property type="evidence" value="ECO:0007669"/>
    <property type="project" value="UniProtKB-ARBA"/>
</dbReference>